<feature type="compositionally biased region" description="Polar residues" evidence="1">
    <location>
        <begin position="49"/>
        <end position="69"/>
    </location>
</feature>
<evidence type="ECO:0000313" key="2">
    <source>
        <dbReference type="EMBL" id="EGC69588.1"/>
    </source>
</evidence>
<proteinExistence type="predicted"/>
<evidence type="ECO:0000256" key="1">
    <source>
        <dbReference type="SAM" id="MobiDB-lite"/>
    </source>
</evidence>
<reference evidence="2 3" key="1">
    <citation type="submission" date="2011-01" db="EMBL/GenBank/DDBJ databases">
        <authorList>
            <person name="Muzny D."/>
            <person name="Qin X."/>
            <person name="Deng J."/>
            <person name="Jiang H."/>
            <person name="Liu Y."/>
            <person name="Qu J."/>
            <person name="Song X.-Z."/>
            <person name="Zhang L."/>
            <person name="Thornton R."/>
            <person name="Coyle M."/>
            <person name="Francisco L."/>
            <person name="Jackson L."/>
            <person name="Javaid M."/>
            <person name="Korchina V."/>
            <person name="Kovar C."/>
            <person name="Mata R."/>
            <person name="Mathew T."/>
            <person name="Ngo R."/>
            <person name="Nguyen L."/>
            <person name="Nguyen N."/>
            <person name="Okwuonu G."/>
            <person name="Ongeri F."/>
            <person name="Pham C."/>
            <person name="Simmons D."/>
            <person name="Wilczek-Boney K."/>
            <person name="Hale W."/>
            <person name="Jakkamsetti A."/>
            <person name="Pham P."/>
            <person name="Ruth R."/>
            <person name="San Lucas F."/>
            <person name="Warren J."/>
            <person name="Zhang J."/>
            <person name="Zhao Z."/>
            <person name="Zhou C."/>
            <person name="Zhu D."/>
            <person name="Lee S."/>
            <person name="Bess C."/>
            <person name="Blankenburg K."/>
            <person name="Forbes L."/>
            <person name="Fu Q."/>
            <person name="Gubbala S."/>
            <person name="Hirani K."/>
            <person name="Jayaseelan J.C."/>
            <person name="Lara F."/>
            <person name="Munidasa M."/>
            <person name="Palculict T."/>
            <person name="Patil S."/>
            <person name="Pu L.-L."/>
            <person name="Saada N."/>
            <person name="Tang L."/>
            <person name="Weissenberger G."/>
            <person name="Zhu Y."/>
            <person name="Hemphill L."/>
            <person name="Shang Y."/>
            <person name="Youmans B."/>
            <person name="Ayvaz T."/>
            <person name="Ross M."/>
            <person name="Santibanez J."/>
            <person name="Aqrawi P."/>
            <person name="Gross S."/>
            <person name="Joshi V."/>
            <person name="Fowler G."/>
            <person name="Nazareth L."/>
            <person name="Reid J."/>
            <person name="Worley K."/>
            <person name="Petrosino J."/>
            <person name="Highlander S."/>
            <person name="Gibbs R."/>
        </authorList>
    </citation>
    <scope>NUCLEOTIDE SEQUENCE [LARGE SCALE GENOMIC DNA]</scope>
    <source>
        <strain evidence="2 3">ATCC 12755</strain>
    </source>
</reference>
<name>F0EJT1_ENTCA</name>
<dbReference type="AlphaFoldDB" id="F0EJT1"/>
<dbReference type="EMBL" id="AEWT01000012">
    <property type="protein sequence ID" value="EGC69588.1"/>
    <property type="molecule type" value="Genomic_DNA"/>
</dbReference>
<organism evidence="2 3">
    <name type="scientific">Enterococcus casseliflavus ATCC 12755</name>
    <dbReference type="NCBI Taxonomy" id="888066"/>
    <lineage>
        <taxon>Bacteria</taxon>
        <taxon>Bacillati</taxon>
        <taxon>Bacillota</taxon>
        <taxon>Bacilli</taxon>
        <taxon>Lactobacillales</taxon>
        <taxon>Enterococcaceae</taxon>
        <taxon>Enterococcus</taxon>
    </lineage>
</organism>
<gene>
    <name evidence="2" type="ORF">HMPREF9087_1673</name>
</gene>
<sequence>MKKSTLSSVIVSGITCALVILFGYVLAKSEHPINRFVEAMKEPTFMESIGSTEQSGRSTSETMAPSTSEPQWYNQAESLISDFHERMTLAQNQNTTFNIGATVDELEHAIQLMARSNQDSGMLLIYSRQILYDHGYPTDNPNFVEDLITRAFHSAGWQVAPNEDGFTESSN</sequence>
<comment type="caution">
    <text evidence="2">The sequence shown here is derived from an EMBL/GenBank/DDBJ whole genome shotgun (WGS) entry which is preliminary data.</text>
</comment>
<dbReference type="Proteomes" id="UP000004835">
    <property type="component" value="Unassembled WGS sequence"/>
</dbReference>
<accession>F0EJT1</accession>
<feature type="region of interest" description="Disordered" evidence="1">
    <location>
        <begin position="48"/>
        <end position="69"/>
    </location>
</feature>
<dbReference type="RefSeq" id="WP_005234634.1">
    <property type="nucleotide sequence ID" value="NZ_GL872323.1"/>
</dbReference>
<dbReference type="HOGENOM" id="CLU_1560557_0_0_9"/>
<evidence type="ECO:0000313" key="3">
    <source>
        <dbReference type="Proteomes" id="UP000004835"/>
    </source>
</evidence>
<protein>
    <submittedName>
        <fullName evidence="2">Uncharacterized protein</fullName>
    </submittedName>
</protein>